<dbReference type="AlphaFoldDB" id="A0A9D5DHC5"/>
<evidence type="ECO:0000313" key="1">
    <source>
        <dbReference type="EMBL" id="KAJ1609458.1"/>
    </source>
</evidence>
<dbReference type="EMBL" id="JAPCXC010000034">
    <property type="protein sequence ID" value="KAJ1609458.1"/>
    <property type="molecule type" value="Genomic_DNA"/>
</dbReference>
<dbReference type="OrthoDB" id="10366091at2759"/>
<accession>A0A9D5DHC5</accession>
<name>A0A9D5DHC5_9CRYT</name>
<organism evidence="1">
    <name type="scientific">Cryptosporidium canis</name>
    <dbReference type="NCBI Taxonomy" id="195482"/>
    <lineage>
        <taxon>Eukaryota</taxon>
        <taxon>Sar</taxon>
        <taxon>Alveolata</taxon>
        <taxon>Apicomplexa</taxon>
        <taxon>Conoidasida</taxon>
        <taxon>Coccidia</taxon>
        <taxon>Eucoccidiorida</taxon>
        <taxon>Eimeriorina</taxon>
        <taxon>Cryptosporidiidae</taxon>
        <taxon>Cryptosporidium</taxon>
    </lineage>
</organism>
<dbReference type="Proteomes" id="UP001067231">
    <property type="component" value="Unassembled WGS sequence"/>
</dbReference>
<comment type="caution">
    <text evidence="1">The sequence shown here is derived from an EMBL/GenBank/DDBJ whole genome shotgun (WGS) entry which is preliminary data.</text>
</comment>
<proteinExistence type="predicted"/>
<gene>
    <name evidence="1" type="ORF">OJ253_1545</name>
</gene>
<sequence length="213" mass="22821">MAGCPLFMVVGIVQSGAVGWDDFDDSLHDFKFEGSDRKFVRDFKAVPCEVSTEGFLGNSTGALSKSGQAVQGHAANERRDGSGALLLLHRRELESEENAGSECGWSGTCRANHTFEHINPLGVTHSNGFVFIKYHPQKEQCVRLACLQDLSDCGVPTDDALAGAEVPPSGDHDGSLLHSVPGDRPLCLGLVRIHPLSGLLYPLRARGGWPGRG</sequence>
<reference evidence="1" key="1">
    <citation type="submission" date="2022-10" db="EMBL/GenBank/DDBJ databases">
        <title>Adaptive evolution leads to modifications in subtelomeric GC content in a zoonotic Cryptosporidium species.</title>
        <authorList>
            <person name="Li J."/>
            <person name="Feng Y."/>
            <person name="Xiao L."/>
        </authorList>
    </citation>
    <scope>NUCLEOTIDE SEQUENCE</scope>
    <source>
        <strain evidence="1">33844</strain>
    </source>
</reference>
<protein>
    <submittedName>
        <fullName evidence="1">Uncharacterized protein</fullName>
    </submittedName>
</protein>